<accession>A0A1F4TUA4</accession>
<feature type="transmembrane region" description="Helical" evidence="1">
    <location>
        <begin position="36"/>
        <end position="59"/>
    </location>
</feature>
<feature type="transmembrane region" description="Helical" evidence="1">
    <location>
        <begin position="66"/>
        <end position="83"/>
    </location>
</feature>
<name>A0A1F4TUA4_UNCSA</name>
<reference evidence="2 3" key="1">
    <citation type="journal article" date="2016" name="Nat. Commun.">
        <title>Thousands of microbial genomes shed light on interconnected biogeochemical processes in an aquifer system.</title>
        <authorList>
            <person name="Anantharaman K."/>
            <person name="Brown C.T."/>
            <person name="Hug L.A."/>
            <person name="Sharon I."/>
            <person name="Castelle C.J."/>
            <person name="Probst A.J."/>
            <person name="Thomas B.C."/>
            <person name="Singh A."/>
            <person name="Wilkins M.J."/>
            <person name="Karaoz U."/>
            <person name="Brodie E.L."/>
            <person name="Williams K.H."/>
            <person name="Hubbard S.S."/>
            <person name="Banfield J.F."/>
        </authorList>
    </citation>
    <scope>NUCLEOTIDE SEQUENCE [LARGE SCALE GENOMIC DNA]</scope>
</reference>
<evidence type="ECO:0000256" key="1">
    <source>
        <dbReference type="SAM" id="Phobius"/>
    </source>
</evidence>
<protein>
    <submittedName>
        <fullName evidence="2">Uncharacterized protein</fullName>
    </submittedName>
</protein>
<comment type="caution">
    <text evidence="2">The sequence shown here is derived from an EMBL/GenBank/DDBJ whole genome shotgun (WGS) entry which is preliminary data.</text>
</comment>
<dbReference type="STRING" id="1802583.A2311_01415"/>
<keyword evidence="1" id="KW-0812">Transmembrane</keyword>
<organism evidence="2 3">
    <name type="scientific">candidate division WOR-1 bacterium RIFOXYB2_FULL_48_7</name>
    <dbReference type="NCBI Taxonomy" id="1802583"/>
    <lineage>
        <taxon>Bacteria</taxon>
        <taxon>Bacillati</taxon>
        <taxon>Saganbacteria</taxon>
    </lineage>
</organism>
<keyword evidence="1" id="KW-1133">Transmembrane helix</keyword>
<sequence>MATTGVPSLLTKMSGAETAILLPEIPAWPTTVQLPLMVVVVVEVVVVVVLVLLMVEVVLVVETVELVLVVVVLLVVVVASSTVPQPRGLNNQIAIKLISISQGFCCMQ</sequence>
<evidence type="ECO:0000313" key="3">
    <source>
        <dbReference type="Proteomes" id="UP000178951"/>
    </source>
</evidence>
<dbReference type="EMBL" id="MEUF01000016">
    <property type="protein sequence ID" value="OGC36304.1"/>
    <property type="molecule type" value="Genomic_DNA"/>
</dbReference>
<dbReference type="AlphaFoldDB" id="A0A1F4TUA4"/>
<proteinExistence type="predicted"/>
<keyword evidence="1" id="KW-0472">Membrane</keyword>
<gene>
    <name evidence="2" type="ORF">A2311_01415</name>
</gene>
<evidence type="ECO:0000313" key="2">
    <source>
        <dbReference type="EMBL" id="OGC36304.1"/>
    </source>
</evidence>
<dbReference type="Proteomes" id="UP000178951">
    <property type="component" value="Unassembled WGS sequence"/>
</dbReference>